<evidence type="ECO:0000313" key="6">
    <source>
        <dbReference type="Proteomes" id="UP000245711"/>
    </source>
</evidence>
<dbReference type="RefSeq" id="WP_109333397.1">
    <property type="nucleotide sequence ID" value="NZ_CP021354.1"/>
</dbReference>
<evidence type="ECO:0000313" key="5">
    <source>
        <dbReference type="EMBL" id="AWK74454.1"/>
    </source>
</evidence>
<dbReference type="PROSITE" id="PS01124">
    <property type="entry name" value="HTH_ARAC_FAMILY_2"/>
    <property type="match status" value="1"/>
</dbReference>
<accession>A0A2S2C0W9</accession>
<feature type="domain" description="HTH araC/xylS-type" evidence="4">
    <location>
        <begin position="216"/>
        <end position="314"/>
    </location>
</feature>
<keyword evidence="2" id="KW-0238">DNA-binding</keyword>
<gene>
    <name evidence="5" type="ORF">CBI38_25785</name>
</gene>
<keyword evidence="3" id="KW-0804">Transcription</keyword>
<dbReference type="Proteomes" id="UP000245711">
    <property type="component" value="Chromosome"/>
</dbReference>
<protein>
    <submittedName>
        <fullName evidence="5">AraC family transcriptional regulator</fullName>
    </submittedName>
</protein>
<evidence type="ECO:0000259" key="4">
    <source>
        <dbReference type="PROSITE" id="PS01124"/>
    </source>
</evidence>
<dbReference type="InterPro" id="IPR018060">
    <property type="entry name" value="HTH_AraC"/>
</dbReference>
<dbReference type="Gene3D" id="1.10.10.60">
    <property type="entry name" value="Homeodomain-like"/>
    <property type="match status" value="1"/>
</dbReference>
<dbReference type="InterPro" id="IPR009057">
    <property type="entry name" value="Homeodomain-like_sf"/>
</dbReference>
<sequence>MTATAATEIEVLDFEPAGPGARWETAVRDVSGPMTVQHRKRRGNATRLRSRDVGDLQLADWDCPPLQSVLSLGKDRDAERDVVVVVAGDWGDERLSFAGTDAALVNGTVVVVTGGYDGDGFSVPERVRKRTLTLPRAALLAAGCDANIPGCLVLEQDRPLVGVLLRVLDEAWSRVPGMNTSEVEATRGALVALTAGIIRAETGSVTGRSALAALRAQIDNWITRNLRSGPIHIEDLAAAHNVSTRTVHRAFSLTGDTMTAVVRARRMAAVREELVNSNMTIATIAHRWCYYDPSHLRREFHRCFGVSPSEYRESHGC</sequence>
<dbReference type="InterPro" id="IPR035418">
    <property type="entry name" value="AraC-bd_2"/>
</dbReference>
<reference evidence="5 6" key="1">
    <citation type="submission" date="2017-05" db="EMBL/GenBank/DDBJ databases">
        <title>Isolation of Rhodococcus sp. S2-17 biodegrading of BP-3.</title>
        <authorList>
            <person name="Lee Y."/>
            <person name="Kim K.H."/>
            <person name="Chun B.H."/>
            <person name="Jung H.S."/>
            <person name="Jeon C.O."/>
        </authorList>
    </citation>
    <scope>NUCLEOTIDE SEQUENCE [LARGE SCALE GENOMIC DNA]</scope>
    <source>
        <strain evidence="5 6">S2-17</strain>
    </source>
</reference>
<evidence type="ECO:0000256" key="1">
    <source>
        <dbReference type="ARBA" id="ARBA00023015"/>
    </source>
</evidence>
<dbReference type="PANTHER" id="PTHR46796:SF6">
    <property type="entry name" value="ARAC SUBFAMILY"/>
    <property type="match status" value="1"/>
</dbReference>
<dbReference type="OrthoDB" id="4381942at2"/>
<dbReference type="EMBL" id="CP021354">
    <property type="protein sequence ID" value="AWK74454.1"/>
    <property type="molecule type" value="Genomic_DNA"/>
</dbReference>
<dbReference type="GO" id="GO:0003700">
    <property type="term" value="F:DNA-binding transcription factor activity"/>
    <property type="evidence" value="ECO:0007669"/>
    <property type="project" value="InterPro"/>
</dbReference>
<dbReference type="SMART" id="SM00342">
    <property type="entry name" value="HTH_ARAC"/>
    <property type="match status" value="1"/>
</dbReference>
<dbReference type="GO" id="GO:0043565">
    <property type="term" value="F:sequence-specific DNA binding"/>
    <property type="evidence" value="ECO:0007669"/>
    <property type="project" value="InterPro"/>
</dbReference>
<keyword evidence="6" id="KW-1185">Reference proteome</keyword>
<keyword evidence="1" id="KW-0805">Transcription regulation</keyword>
<dbReference type="PANTHER" id="PTHR46796">
    <property type="entry name" value="HTH-TYPE TRANSCRIPTIONAL ACTIVATOR RHAS-RELATED"/>
    <property type="match status" value="1"/>
</dbReference>
<evidence type="ECO:0000256" key="2">
    <source>
        <dbReference type="ARBA" id="ARBA00023125"/>
    </source>
</evidence>
<dbReference type="SUPFAM" id="SSF46689">
    <property type="entry name" value="Homeodomain-like"/>
    <property type="match status" value="1"/>
</dbReference>
<dbReference type="InterPro" id="IPR050204">
    <property type="entry name" value="AraC_XylS_family_regulators"/>
</dbReference>
<dbReference type="AlphaFoldDB" id="A0A2S2C0W9"/>
<dbReference type="KEGG" id="roz:CBI38_25785"/>
<dbReference type="Pfam" id="PF14525">
    <property type="entry name" value="AraC_binding_2"/>
    <property type="match status" value="1"/>
</dbReference>
<name>A0A2S2C0W9_9NOCA</name>
<proteinExistence type="predicted"/>
<evidence type="ECO:0000256" key="3">
    <source>
        <dbReference type="ARBA" id="ARBA00023163"/>
    </source>
</evidence>
<organism evidence="5 6">
    <name type="scientific">Rhodococcus oxybenzonivorans</name>
    <dbReference type="NCBI Taxonomy" id="1990687"/>
    <lineage>
        <taxon>Bacteria</taxon>
        <taxon>Bacillati</taxon>
        <taxon>Actinomycetota</taxon>
        <taxon>Actinomycetes</taxon>
        <taxon>Mycobacteriales</taxon>
        <taxon>Nocardiaceae</taxon>
        <taxon>Rhodococcus</taxon>
    </lineage>
</organism>
<dbReference type="Pfam" id="PF12833">
    <property type="entry name" value="HTH_18"/>
    <property type="match status" value="1"/>
</dbReference>